<reference evidence="1" key="1">
    <citation type="submission" date="2018-06" db="EMBL/GenBank/DDBJ databases">
        <authorList>
            <person name="Zhirakovskaya E."/>
        </authorList>
    </citation>
    <scope>NUCLEOTIDE SEQUENCE</scope>
</reference>
<accession>A0A3B0T4N3</accession>
<dbReference type="AlphaFoldDB" id="A0A3B0T4N3"/>
<evidence type="ECO:0000313" key="1">
    <source>
        <dbReference type="EMBL" id="VAW07289.1"/>
    </source>
</evidence>
<gene>
    <name evidence="1" type="ORF">MNBD_ALPHA05-2357</name>
</gene>
<evidence type="ECO:0008006" key="2">
    <source>
        <dbReference type="Google" id="ProtNLM"/>
    </source>
</evidence>
<proteinExistence type="predicted"/>
<protein>
    <recommendedName>
        <fullName evidence="2">Flagellin N-terminal domain-containing protein</fullName>
    </recommendedName>
</protein>
<feature type="non-terminal residue" evidence="1">
    <location>
        <position position="210"/>
    </location>
</feature>
<name>A0A3B0T4N3_9ZZZZ</name>
<sequence>MNVSGFPSILQFTRLSTAIADIKERSEMLRVELVTGRDPALKSAGDATSGDLHLLRKAFDDVSFFRGATARALGRAGAAQAVLQRAAEGANGIGATLLDGLGRADEATIETTATAAKAELGALMSSFNQRFEGRALFSGDAADSASLADAQTLIADISALYSGAATPAQFQTDLDTYFNDPAGGFAANIYLGGAGNAARVEISDGELIDY</sequence>
<organism evidence="1">
    <name type="scientific">hydrothermal vent metagenome</name>
    <dbReference type="NCBI Taxonomy" id="652676"/>
    <lineage>
        <taxon>unclassified sequences</taxon>
        <taxon>metagenomes</taxon>
        <taxon>ecological metagenomes</taxon>
    </lineage>
</organism>
<dbReference type="EMBL" id="UOEH01000575">
    <property type="protein sequence ID" value="VAW07289.1"/>
    <property type="molecule type" value="Genomic_DNA"/>
</dbReference>